<keyword evidence="8" id="KW-1185">Reference proteome</keyword>
<proteinExistence type="predicted"/>
<evidence type="ECO:0000256" key="5">
    <source>
        <dbReference type="SAM" id="Phobius"/>
    </source>
</evidence>
<feature type="domain" description="NnrU" evidence="6">
    <location>
        <begin position="8"/>
        <end position="228"/>
    </location>
</feature>
<evidence type="ECO:0000313" key="7">
    <source>
        <dbReference type="EMBL" id="PPQ29670.1"/>
    </source>
</evidence>
<dbReference type="GO" id="GO:0016020">
    <property type="term" value="C:membrane"/>
    <property type="evidence" value="ECO:0007669"/>
    <property type="project" value="UniProtKB-SubCell"/>
</dbReference>
<gene>
    <name evidence="7" type="ORF">CCS01_20985</name>
</gene>
<evidence type="ECO:0000256" key="3">
    <source>
        <dbReference type="ARBA" id="ARBA00022989"/>
    </source>
</evidence>
<keyword evidence="4 5" id="KW-0472">Membrane</keyword>
<comment type="subcellular location">
    <subcellularLocation>
        <location evidence="1">Membrane</location>
        <topology evidence="1">Multi-pass membrane protein</topology>
    </subcellularLocation>
</comment>
<name>A0A2S6N4X4_RHOGL</name>
<feature type="transmembrane region" description="Helical" evidence="5">
    <location>
        <begin position="118"/>
        <end position="136"/>
    </location>
</feature>
<feature type="transmembrane region" description="Helical" evidence="5">
    <location>
        <begin position="6"/>
        <end position="26"/>
    </location>
</feature>
<organism evidence="7 8">
    <name type="scientific">Rhodopila globiformis</name>
    <name type="common">Rhodopseudomonas globiformis</name>
    <dbReference type="NCBI Taxonomy" id="1071"/>
    <lineage>
        <taxon>Bacteria</taxon>
        <taxon>Pseudomonadati</taxon>
        <taxon>Pseudomonadota</taxon>
        <taxon>Alphaproteobacteria</taxon>
        <taxon>Acetobacterales</taxon>
        <taxon>Acetobacteraceae</taxon>
        <taxon>Rhodopila</taxon>
    </lineage>
</organism>
<dbReference type="Pfam" id="PF07298">
    <property type="entry name" value="NnrU"/>
    <property type="match status" value="1"/>
</dbReference>
<dbReference type="AlphaFoldDB" id="A0A2S6N4X4"/>
<protein>
    <submittedName>
        <fullName evidence="7">NnrU family protein</fullName>
    </submittedName>
</protein>
<evidence type="ECO:0000313" key="8">
    <source>
        <dbReference type="Proteomes" id="UP000239724"/>
    </source>
</evidence>
<keyword evidence="3 5" id="KW-1133">Transmembrane helix</keyword>
<sequence>MGEWAEFAIAFGAFLLSHAIPARPAVRARLRAILGEGGFLAAYSLVSVILLGWLIAAAGRAPYVALWDFAPWQMWVPNLLMPLACILVAFGAAAPNPLSFGGRAVERFDARHPGIAGVSRHPLLLGLLLWAAGHIVPNGDLAHVILFGTFAAFSLAGMRMIDRRRQRTIGRSAWDALAARTSLWPGEALFDGRWRPSLRRLDPVRLGIAGVLWAALLSLHAPVIGVSPLPPL</sequence>
<comment type="caution">
    <text evidence="7">The sequence shown here is derived from an EMBL/GenBank/DDBJ whole genome shotgun (WGS) entry which is preliminary data.</text>
</comment>
<dbReference type="RefSeq" id="WP_104520774.1">
    <property type="nucleotide sequence ID" value="NZ_NHRY01000223.1"/>
</dbReference>
<feature type="transmembrane region" description="Helical" evidence="5">
    <location>
        <begin position="38"/>
        <end position="59"/>
    </location>
</feature>
<feature type="transmembrane region" description="Helical" evidence="5">
    <location>
        <begin position="79"/>
        <end position="98"/>
    </location>
</feature>
<evidence type="ECO:0000259" key="6">
    <source>
        <dbReference type="Pfam" id="PF07298"/>
    </source>
</evidence>
<evidence type="ECO:0000256" key="1">
    <source>
        <dbReference type="ARBA" id="ARBA00004141"/>
    </source>
</evidence>
<dbReference type="InterPro" id="IPR009915">
    <property type="entry name" value="NnrU_dom"/>
</dbReference>
<feature type="transmembrane region" description="Helical" evidence="5">
    <location>
        <begin position="203"/>
        <end position="224"/>
    </location>
</feature>
<feature type="transmembrane region" description="Helical" evidence="5">
    <location>
        <begin position="142"/>
        <end position="161"/>
    </location>
</feature>
<reference evidence="7 8" key="1">
    <citation type="journal article" date="2018" name="Arch. Microbiol.">
        <title>New insights into the metabolic potential of the phototrophic purple bacterium Rhodopila globiformis DSM 161(T) from its draft genome sequence and evidence for a vanadium-dependent nitrogenase.</title>
        <authorList>
            <person name="Imhoff J.F."/>
            <person name="Rahn T."/>
            <person name="Kunzel S."/>
            <person name="Neulinger S.C."/>
        </authorList>
    </citation>
    <scope>NUCLEOTIDE SEQUENCE [LARGE SCALE GENOMIC DNA]</scope>
    <source>
        <strain evidence="7 8">DSM 161</strain>
    </source>
</reference>
<evidence type="ECO:0000256" key="2">
    <source>
        <dbReference type="ARBA" id="ARBA00022692"/>
    </source>
</evidence>
<keyword evidence="2 5" id="KW-0812">Transmembrane</keyword>
<dbReference type="OrthoDB" id="5293641at2"/>
<evidence type="ECO:0000256" key="4">
    <source>
        <dbReference type="ARBA" id="ARBA00023136"/>
    </source>
</evidence>
<dbReference type="Proteomes" id="UP000239724">
    <property type="component" value="Unassembled WGS sequence"/>
</dbReference>
<dbReference type="EMBL" id="NHRY01000223">
    <property type="protein sequence ID" value="PPQ29670.1"/>
    <property type="molecule type" value="Genomic_DNA"/>
</dbReference>
<accession>A0A2S6N4X4</accession>